<reference evidence="2" key="1">
    <citation type="submission" date="2020-11" db="EMBL/GenBank/DDBJ databases">
        <authorList>
            <person name="Tran Van P."/>
        </authorList>
    </citation>
    <scope>NUCLEOTIDE SEQUENCE</scope>
</reference>
<dbReference type="GO" id="GO:0016192">
    <property type="term" value="P:vesicle-mediated transport"/>
    <property type="evidence" value="ECO:0007669"/>
    <property type="project" value="InterPro"/>
</dbReference>
<gene>
    <name evidence="2" type="ORF">TSIB3V08_LOCUS1828</name>
</gene>
<dbReference type="GO" id="GO:0016020">
    <property type="term" value="C:membrane"/>
    <property type="evidence" value="ECO:0007669"/>
    <property type="project" value="InterPro"/>
</dbReference>
<dbReference type="SUPFAM" id="SSF58038">
    <property type="entry name" value="SNARE fusion complex"/>
    <property type="match status" value="1"/>
</dbReference>
<dbReference type="EMBL" id="OC000525">
    <property type="protein sequence ID" value="CAD7257571.1"/>
    <property type="molecule type" value="Genomic_DNA"/>
</dbReference>
<accession>A0A7R9APG8</accession>
<dbReference type="AlphaFoldDB" id="A0A7R9APG8"/>
<dbReference type="InterPro" id="IPR001388">
    <property type="entry name" value="Synaptobrevin-like"/>
</dbReference>
<dbReference type="PANTHER" id="PTHR45701">
    <property type="entry name" value="SYNAPTOBREVIN FAMILY MEMBER"/>
    <property type="match status" value="1"/>
</dbReference>
<name>A0A7R9APG8_TIMSH</name>
<protein>
    <recommendedName>
        <fullName evidence="1">V-SNARE coiled-coil homology domain-containing protein</fullName>
    </recommendedName>
</protein>
<proteinExistence type="predicted"/>
<organism evidence="2">
    <name type="scientific">Timema shepardi</name>
    <name type="common">Walking stick</name>
    <dbReference type="NCBI Taxonomy" id="629360"/>
    <lineage>
        <taxon>Eukaryota</taxon>
        <taxon>Metazoa</taxon>
        <taxon>Ecdysozoa</taxon>
        <taxon>Arthropoda</taxon>
        <taxon>Hexapoda</taxon>
        <taxon>Insecta</taxon>
        <taxon>Pterygota</taxon>
        <taxon>Neoptera</taxon>
        <taxon>Polyneoptera</taxon>
        <taxon>Phasmatodea</taxon>
        <taxon>Timematodea</taxon>
        <taxon>Timematoidea</taxon>
        <taxon>Timematidae</taxon>
        <taxon>Timema</taxon>
    </lineage>
</organism>
<dbReference type="Gene3D" id="1.20.5.110">
    <property type="match status" value="1"/>
</dbReference>
<sequence length="97" mass="10756">MWNPFWNLRNAIRDGYLQELANVLVVLSSTAEDGEIEARISVVDIMKTNVEKVLERDQKLSELDDRAVSPGVDQRVQCSCYACQCSVYGAGTYGGVP</sequence>
<evidence type="ECO:0000313" key="2">
    <source>
        <dbReference type="EMBL" id="CAD7257571.1"/>
    </source>
</evidence>
<dbReference type="InterPro" id="IPR016444">
    <property type="entry name" value="Synaptobrevin/VAMP"/>
</dbReference>
<dbReference type="InterPro" id="IPR042855">
    <property type="entry name" value="V_SNARE_CC"/>
</dbReference>
<feature type="domain" description="V-SNARE coiled-coil homology" evidence="1">
    <location>
        <begin position="41"/>
        <end position="67"/>
    </location>
</feature>
<dbReference type="Pfam" id="PF00957">
    <property type="entry name" value="Synaptobrevin"/>
    <property type="match status" value="1"/>
</dbReference>
<evidence type="ECO:0000259" key="1">
    <source>
        <dbReference type="Pfam" id="PF00957"/>
    </source>
</evidence>
<dbReference type="PRINTS" id="PR00219">
    <property type="entry name" value="SYNAPTOBREVN"/>
</dbReference>